<evidence type="ECO:0000313" key="2">
    <source>
        <dbReference type="Proteomes" id="UP000074866"/>
    </source>
</evidence>
<reference evidence="1 2" key="1">
    <citation type="journal article" date="2016" name="Front. Microbiol.">
        <title>Genomic Resource of Rice Seed Associated Bacteria.</title>
        <authorList>
            <person name="Midha S."/>
            <person name="Bansal K."/>
            <person name="Sharma S."/>
            <person name="Kumar N."/>
            <person name="Patil P.P."/>
            <person name="Chaudhry V."/>
            <person name="Patil P.B."/>
        </authorList>
    </citation>
    <scope>NUCLEOTIDE SEQUENCE [LARGE SCALE GENOMIC DNA]</scope>
    <source>
        <strain evidence="1 2">NS115</strain>
    </source>
</reference>
<sequence>MPVSYSVSQKNRIGGLVIYAIVILLALICLLPLWNIVAISFSSSEAVSANAVGLVPVNFTTAAYTKIIDDAQFWRSFGISVLRVVLTLLLNMILIVLMAYPLSKSKREFKGRNIYMNVMIFAMLFSGGMIPSYLLIKNLDMLNTIWSLVLPGAVPIFSVILVMNFFSAVPKALEEAAFIDGASPLQVLFKVYVPVSIPALATVALFSIVGTWNDFFSGLIYMTQVSNYPLMTYIQSLNVNIAELLQSGTNSAQLSNLTEISNKNLNAAKIVVAVIPLLLIYPLLQKYFVTGIVVGSVKE</sequence>
<dbReference type="Proteomes" id="UP000074866">
    <property type="component" value="Unassembled WGS sequence"/>
</dbReference>
<protein>
    <submittedName>
        <fullName evidence="1">ABC transporter permease</fullName>
    </submittedName>
</protein>
<comment type="caution">
    <text evidence="1">The sequence shown here is derived from an EMBL/GenBank/DDBJ whole genome shotgun (WGS) entry which is preliminary data.</text>
</comment>
<name>A0ACC4ZRR2_9BACL</name>
<dbReference type="EMBL" id="LDRX01000085">
    <property type="protein sequence ID" value="KTS80907.1"/>
    <property type="molecule type" value="Genomic_DNA"/>
</dbReference>
<gene>
    <name evidence="1" type="ORF">NS115_18085</name>
</gene>
<evidence type="ECO:0000313" key="1">
    <source>
        <dbReference type="EMBL" id="KTS80907.1"/>
    </source>
</evidence>
<organism evidence="1 2">
    <name type="scientific">Paenibacillus jamilae</name>
    <dbReference type="NCBI Taxonomy" id="114136"/>
    <lineage>
        <taxon>Bacteria</taxon>
        <taxon>Bacillati</taxon>
        <taxon>Bacillota</taxon>
        <taxon>Bacilli</taxon>
        <taxon>Bacillales</taxon>
        <taxon>Paenibacillaceae</taxon>
        <taxon>Paenibacillus</taxon>
    </lineage>
</organism>
<proteinExistence type="predicted"/>
<keyword evidence="2" id="KW-1185">Reference proteome</keyword>
<accession>A0ACC4ZRR2</accession>